<reference evidence="6" key="1">
    <citation type="journal article" date="2014" name="Int. J. Syst. Evol. Microbiol.">
        <title>Complete genome sequence of Corynebacterium casei LMG S-19264T (=DSM 44701T), isolated from a smear-ripened cheese.</title>
        <authorList>
            <consortium name="US DOE Joint Genome Institute (JGI-PGF)"/>
            <person name="Walter F."/>
            <person name="Albersmeier A."/>
            <person name="Kalinowski J."/>
            <person name="Ruckert C."/>
        </authorList>
    </citation>
    <scope>NUCLEOTIDE SEQUENCE</scope>
    <source>
        <strain evidence="6">NBRC 110023</strain>
    </source>
</reference>
<dbReference type="Pfam" id="PF00005">
    <property type="entry name" value="ABC_tran"/>
    <property type="match status" value="1"/>
</dbReference>
<comment type="caution">
    <text evidence="6">The sequence shown here is derived from an EMBL/GenBank/DDBJ whole genome shotgun (WGS) entry which is preliminary data.</text>
</comment>
<dbReference type="InterPro" id="IPR003439">
    <property type="entry name" value="ABC_transporter-like_ATP-bd"/>
</dbReference>
<evidence type="ECO:0000256" key="1">
    <source>
        <dbReference type="ARBA" id="ARBA00005417"/>
    </source>
</evidence>
<proteinExistence type="inferred from homology"/>
<gene>
    <name evidence="6" type="ORF">GCM10007852_39150</name>
</gene>
<evidence type="ECO:0000313" key="7">
    <source>
        <dbReference type="Proteomes" id="UP001156601"/>
    </source>
</evidence>
<feature type="domain" description="ABC transporter" evidence="5">
    <location>
        <begin position="6"/>
        <end position="233"/>
    </location>
</feature>
<dbReference type="GO" id="GO:0005524">
    <property type="term" value="F:ATP binding"/>
    <property type="evidence" value="ECO:0007669"/>
    <property type="project" value="UniProtKB-KW"/>
</dbReference>
<evidence type="ECO:0000313" key="6">
    <source>
        <dbReference type="EMBL" id="GLR73007.1"/>
    </source>
</evidence>
<dbReference type="PANTHER" id="PTHR43335:SF4">
    <property type="entry name" value="ABC TRANSPORTER, ATP-BINDING PROTEIN"/>
    <property type="match status" value="1"/>
</dbReference>
<dbReference type="EMBL" id="BSOT01000019">
    <property type="protein sequence ID" value="GLR73007.1"/>
    <property type="molecule type" value="Genomic_DNA"/>
</dbReference>
<keyword evidence="4 6" id="KW-0067">ATP-binding</keyword>
<sequence length="304" mass="33584">MNMNVIEFNQVSKSFQYHKVLSDVTFSVAQNSVFGFLGNNGAGKSTVIKLMLGMLNPSHGEIRLFNQPVKQVLPAGFVNIGCIVDTPVLYENLTASEFLSFSQRLKNLPRKEIERVLEVVDLSAYKKQSISGYSLGMKQRLAIANTLLGSPKLLILDEPTNGLDPQGMQDMRELLKYLPERAGCTVFVSSHLLSEIERIASHIAVIHGGEIVKQDSLDNLKGTSGELRISCLALSKANVVLSNANFHCSSDQDGDLLVSKVTREECAQVHHLLSKNKVDFWQSSFCQQSLENVFMKVSHQKAAS</sequence>
<dbReference type="SMART" id="SM00382">
    <property type="entry name" value="AAA"/>
    <property type="match status" value="1"/>
</dbReference>
<comment type="similarity">
    <text evidence="1">Belongs to the ABC transporter superfamily.</text>
</comment>
<protein>
    <submittedName>
        <fullName evidence="6">ABC transporter ATP-binding protein</fullName>
    </submittedName>
</protein>
<accession>A0AA37WK58</accession>
<reference evidence="6" key="2">
    <citation type="submission" date="2023-01" db="EMBL/GenBank/DDBJ databases">
        <title>Draft genome sequence of Agaribacter marinus strain NBRC 110023.</title>
        <authorList>
            <person name="Sun Q."/>
            <person name="Mori K."/>
        </authorList>
    </citation>
    <scope>NUCLEOTIDE SEQUENCE</scope>
    <source>
        <strain evidence="6">NBRC 110023</strain>
    </source>
</reference>
<dbReference type="PROSITE" id="PS00211">
    <property type="entry name" value="ABC_TRANSPORTER_1"/>
    <property type="match status" value="1"/>
</dbReference>
<dbReference type="InterPro" id="IPR027417">
    <property type="entry name" value="P-loop_NTPase"/>
</dbReference>
<keyword evidence="2" id="KW-0813">Transport</keyword>
<dbReference type="InterPro" id="IPR003593">
    <property type="entry name" value="AAA+_ATPase"/>
</dbReference>
<evidence type="ECO:0000256" key="4">
    <source>
        <dbReference type="ARBA" id="ARBA00022840"/>
    </source>
</evidence>
<dbReference type="Proteomes" id="UP001156601">
    <property type="component" value="Unassembled WGS sequence"/>
</dbReference>
<dbReference type="AlphaFoldDB" id="A0AA37WK58"/>
<keyword evidence="3" id="KW-0547">Nucleotide-binding</keyword>
<dbReference type="PANTHER" id="PTHR43335">
    <property type="entry name" value="ABC TRANSPORTER, ATP-BINDING PROTEIN"/>
    <property type="match status" value="1"/>
</dbReference>
<name>A0AA37WK58_9ALTE</name>
<dbReference type="InterPro" id="IPR017871">
    <property type="entry name" value="ABC_transporter-like_CS"/>
</dbReference>
<organism evidence="6 7">
    <name type="scientific">Agaribacter marinus</name>
    <dbReference type="NCBI Taxonomy" id="1431249"/>
    <lineage>
        <taxon>Bacteria</taxon>
        <taxon>Pseudomonadati</taxon>
        <taxon>Pseudomonadota</taxon>
        <taxon>Gammaproteobacteria</taxon>
        <taxon>Alteromonadales</taxon>
        <taxon>Alteromonadaceae</taxon>
        <taxon>Agaribacter</taxon>
    </lineage>
</organism>
<evidence type="ECO:0000256" key="3">
    <source>
        <dbReference type="ARBA" id="ARBA00022741"/>
    </source>
</evidence>
<dbReference type="PROSITE" id="PS50893">
    <property type="entry name" value="ABC_TRANSPORTER_2"/>
    <property type="match status" value="1"/>
</dbReference>
<evidence type="ECO:0000259" key="5">
    <source>
        <dbReference type="PROSITE" id="PS50893"/>
    </source>
</evidence>
<dbReference type="GO" id="GO:0016887">
    <property type="term" value="F:ATP hydrolysis activity"/>
    <property type="evidence" value="ECO:0007669"/>
    <property type="project" value="InterPro"/>
</dbReference>
<keyword evidence="7" id="KW-1185">Reference proteome</keyword>
<dbReference type="SUPFAM" id="SSF52540">
    <property type="entry name" value="P-loop containing nucleoside triphosphate hydrolases"/>
    <property type="match status" value="1"/>
</dbReference>
<evidence type="ECO:0000256" key="2">
    <source>
        <dbReference type="ARBA" id="ARBA00022448"/>
    </source>
</evidence>
<dbReference type="Gene3D" id="3.40.50.300">
    <property type="entry name" value="P-loop containing nucleotide triphosphate hydrolases"/>
    <property type="match status" value="1"/>
</dbReference>